<dbReference type="GO" id="GO:0005634">
    <property type="term" value="C:nucleus"/>
    <property type="evidence" value="ECO:0007669"/>
    <property type="project" value="UniProtKB-SubCell"/>
</dbReference>
<accession>A0AAW0YSA7</accession>
<dbReference type="PROSITE" id="PS51821">
    <property type="entry name" value="VELVET"/>
    <property type="match status" value="1"/>
</dbReference>
<organism evidence="7 8">
    <name type="scientific">Kwoniella newhampshirensis</name>
    <dbReference type="NCBI Taxonomy" id="1651941"/>
    <lineage>
        <taxon>Eukaryota</taxon>
        <taxon>Fungi</taxon>
        <taxon>Dikarya</taxon>
        <taxon>Basidiomycota</taxon>
        <taxon>Agaricomycotina</taxon>
        <taxon>Tremellomycetes</taxon>
        <taxon>Tremellales</taxon>
        <taxon>Cryptococcaceae</taxon>
        <taxon>Kwoniella</taxon>
    </lineage>
</organism>
<dbReference type="Proteomes" id="UP001388673">
    <property type="component" value="Unassembled WGS sequence"/>
</dbReference>
<evidence type="ECO:0000256" key="5">
    <source>
        <dbReference type="SAM" id="MobiDB-lite"/>
    </source>
</evidence>
<feature type="region of interest" description="Disordered" evidence="5">
    <location>
        <begin position="1"/>
        <end position="20"/>
    </location>
</feature>
<dbReference type="Gene3D" id="2.60.40.3960">
    <property type="entry name" value="Velvet domain"/>
    <property type="match status" value="1"/>
</dbReference>
<proteinExistence type="predicted"/>
<evidence type="ECO:0000259" key="6">
    <source>
        <dbReference type="PROSITE" id="PS51821"/>
    </source>
</evidence>
<keyword evidence="3" id="KW-0804">Transcription</keyword>
<dbReference type="Pfam" id="PF11754">
    <property type="entry name" value="Velvet"/>
    <property type="match status" value="1"/>
</dbReference>
<dbReference type="InterPro" id="IPR021740">
    <property type="entry name" value="Velvet"/>
</dbReference>
<protein>
    <recommendedName>
        <fullName evidence="6">Velvet domain-containing protein</fullName>
    </recommendedName>
</protein>
<dbReference type="InterPro" id="IPR038491">
    <property type="entry name" value="Velvet_dom_sf"/>
</dbReference>
<reference evidence="7 8" key="1">
    <citation type="journal article" date="2024" name="bioRxiv">
        <title>Comparative genomics of Cryptococcus and Kwoniella reveals pathogenesis evolution and contrasting karyotype dynamics via intercentromeric recombination or chromosome fusion.</title>
        <authorList>
            <person name="Coelho M.A."/>
            <person name="David-Palma M."/>
            <person name="Shea T."/>
            <person name="Bowers K."/>
            <person name="McGinley-Smith S."/>
            <person name="Mohammad A.W."/>
            <person name="Gnirke A."/>
            <person name="Yurkov A.M."/>
            <person name="Nowrousian M."/>
            <person name="Sun S."/>
            <person name="Cuomo C.A."/>
            <person name="Heitman J."/>
        </authorList>
    </citation>
    <scope>NUCLEOTIDE SEQUENCE [LARGE SCALE GENOMIC DNA]</scope>
    <source>
        <strain evidence="7 8">CBS 13917</strain>
    </source>
</reference>
<dbReference type="AlphaFoldDB" id="A0AAW0YSA7"/>
<dbReference type="RefSeq" id="XP_066799315.1">
    <property type="nucleotide sequence ID" value="XM_066950100.1"/>
</dbReference>
<evidence type="ECO:0000256" key="4">
    <source>
        <dbReference type="ARBA" id="ARBA00023242"/>
    </source>
</evidence>
<dbReference type="PANTHER" id="PTHR33572:SF15">
    <property type="entry name" value="VELVET DOMAIN-CONTAINING PROTEIN"/>
    <property type="match status" value="1"/>
</dbReference>
<keyword evidence="2" id="KW-0805">Transcription regulation</keyword>
<dbReference type="PANTHER" id="PTHR33572">
    <property type="entry name" value="SPORE DEVELOPMENT REGULATOR VOSA"/>
    <property type="match status" value="1"/>
</dbReference>
<dbReference type="GeneID" id="92184282"/>
<dbReference type="EMBL" id="JBCAWK010000015">
    <property type="protein sequence ID" value="KAK8843367.1"/>
    <property type="molecule type" value="Genomic_DNA"/>
</dbReference>
<evidence type="ECO:0000256" key="1">
    <source>
        <dbReference type="ARBA" id="ARBA00004123"/>
    </source>
</evidence>
<evidence type="ECO:0000313" key="7">
    <source>
        <dbReference type="EMBL" id="KAK8843367.1"/>
    </source>
</evidence>
<evidence type="ECO:0000256" key="3">
    <source>
        <dbReference type="ARBA" id="ARBA00023163"/>
    </source>
</evidence>
<gene>
    <name evidence="7" type="ORF">IAR55_007024</name>
</gene>
<feature type="domain" description="Velvet" evidence="6">
    <location>
        <begin position="25"/>
        <end position="195"/>
    </location>
</feature>
<comment type="caution">
    <text evidence="7">The sequence shown here is derived from an EMBL/GenBank/DDBJ whole genome shotgun (WGS) entry which is preliminary data.</text>
</comment>
<comment type="subcellular location">
    <subcellularLocation>
        <location evidence="1">Nucleus</location>
    </subcellularLocation>
</comment>
<dbReference type="InterPro" id="IPR037525">
    <property type="entry name" value="Velvet_dom"/>
</dbReference>
<name>A0AAW0YSA7_9TREE</name>
<keyword evidence="4" id="KW-0539">Nucleus</keyword>
<sequence>MQPGDIDSQEGGEMNSSGINFDELGRTYRITPIQHPQRSAAFQGLYLSRLPLSPPLILQLDCWNAEGELIIPYDELPFLVCHLSLQTPEGEDAAMIVTPEGERVSLLYGSLVTTPAEMNDQTGAPGLYLVFPDVSVRNVGRFRLQASILRITGGLPLDTCVTETFEILRDADYVAPPVTELTRHFDAQGIVRFGLPRSEW</sequence>
<evidence type="ECO:0000256" key="2">
    <source>
        <dbReference type="ARBA" id="ARBA00023015"/>
    </source>
</evidence>
<keyword evidence="8" id="KW-1185">Reference proteome</keyword>
<dbReference type="KEGG" id="kne:92184282"/>
<evidence type="ECO:0000313" key="8">
    <source>
        <dbReference type="Proteomes" id="UP001388673"/>
    </source>
</evidence>